<organism evidence="4 5">
    <name type="scientific">Kiloniella laminariae</name>
    <dbReference type="NCBI Taxonomy" id="454162"/>
    <lineage>
        <taxon>Bacteria</taxon>
        <taxon>Pseudomonadati</taxon>
        <taxon>Pseudomonadota</taxon>
        <taxon>Alphaproteobacteria</taxon>
        <taxon>Rhodospirillales</taxon>
        <taxon>Kiloniellaceae</taxon>
        <taxon>Kiloniella</taxon>
    </lineage>
</organism>
<evidence type="ECO:0000256" key="2">
    <source>
        <dbReference type="ARBA" id="ARBA00022803"/>
    </source>
</evidence>
<dbReference type="Pfam" id="PF13432">
    <property type="entry name" value="TPR_16"/>
    <property type="match status" value="1"/>
</dbReference>
<dbReference type="InterPro" id="IPR019734">
    <property type="entry name" value="TPR_rpt"/>
</dbReference>
<keyword evidence="1" id="KW-0677">Repeat</keyword>
<keyword evidence="5" id="KW-1185">Reference proteome</keyword>
<feature type="signal peptide" evidence="3">
    <location>
        <begin position="1"/>
        <end position="28"/>
    </location>
</feature>
<dbReference type="InterPro" id="IPR011990">
    <property type="entry name" value="TPR-like_helical_dom_sf"/>
</dbReference>
<protein>
    <recommendedName>
        <fullName evidence="6">Tetratricopeptide repeat protein</fullName>
    </recommendedName>
</protein>
<keyword evidence="3" id="KW-0732">Signal</keyword>
<evidence type="ECO:0000313" key="5">
    <source>
        <dbReference type="Proteomes" id="UP001069802"/>
    </source>
</evidence>
<evidence type="ECO:0000256" key="1">
    <source>
        <dbReference type="ARBA" id="ARBA00022737"/>
    </source>
</evidence>
<proteinExistence type="predicted"/>
<dbReference type="Proteomes" id="UP001069802">
    <property type="component" value="Unassembled WGS sequence"/>
</dbReference>
<dbReference type="PANTHER" id="PTHR44858:SF1">
    <property type="entry name" value="UDP-N-ACETYLGLUCOSAMINE--PEPTIDE N-ACETYLGLUCOSAMINYLTRANSFERASE SPINDLY-RELATED"/>
    <property type="match status" value="1"/>
</dbReference>
<dbReference type="InterPro" id="IPR050498">
    <property type="entry name" value="Ycf3"/>
</dbReference>
<evidence type="ECO:0000313" key="4">
    <source>
        <dbReference type="EMBL" id="MCZ4281547.1"/>
    </source>
</evidence>
<gene>
    <name evidence="4" type="ORF">O4H49_12210</name>
</gene>
<dbReference type="SUPFAM" id="SSF48452">
    <property type="entry name" value="TPR-like"/>
    <property type="match status" value="1"/>
</dbReference>
<accession>A0ABT4LNM3</accession>
<evidence type="ECO:0000256" key="3">
    <source>
        <dbReference type="SAM" id="SignalP"/>
    </source>
</evidence>
<dbReference type="RefSeq" id="WP_269423695.1">
    <property type="nucleotide sequence ID" value="NZ_JAPWGY010000003.1"/>
</dbReference>
<feature type="chain" id="PRO_5045329600" description="Tetratricopeptide repeat protein" evidence="3">
    <location>
        <begin position="29"/>
        <end position="260"/>
    </location>
</feature>
<comment type="caution">
    <text evidence="4">The sequence shown here is derived from an EMBL/GenBank/DDBJ whole genome shotgun (WGS) entry which is preliminary data.</text>
</comment>
<keyword evidence="2" id="KW-0802">TPR repeat</keyword>
<dbReference type="Gene3D" id="1.25.40.10">
    <property type="entry name" value="Tetratricopeptide repeat domain"/>
    <property type="match status" value="1"/>
</dbReference>
<dbReference type="PANTHER" id="PTHR44858">
    <property type="entry name" value="TETRATRICOPEPTIDE REPEAT PROTEIN 6"/>
    <property type="match status" value="1"/>
</dbReference>
<evidence type="ECO:0008006" key="6">
    <source>
        <dbReference type="Google" id="ProtNLM"/>
    </source>
</evidence>
<sequence length="260" mass="28551">MRMMTKTRISTSLLLLLTTIGMSSAAVAENKAPINHEEQYEACLRLVESRPDSAFEAALSWASQGGGYAAEHCATQALYALKIYDAAATRLEKLAQDMKSNDLLLKSQLLHQAGRAWYSHGDLDRAFAVQSTAITIYPDGTDYYIDRAEILAEQGRFDEALIDLEVAHGLEPERDDVLVLRASAKRFLGNDADAMTDAEKALSLNPDNMEALLERGILRRLKGDDAGAREDWLRIVNKALGTPAADAAQLNLEKLDVTVN</sequence>
<name>A0ABT4LNM3_9PROT</name>
<dbReference type="EMBL" id="JAPWGY010000003">
    <property type="protein sequence ID" value="MCZ4281547.1"/>
    <property type="molecule type" value="Genomic_DNA"/>
</dbReference>
<dbReference type="SMART" id="SM00028">
    <property type="entry name" value="TPR"/>
    <property type="match status" value="3"/>
</dbReference>
<reference evidence="4" key="1">
    <citation type="submission" date="2022-12" db="EMBL/GenBank/DDBJ databases">
        <title>Bacterial isolates from different developmental stages of Nematostella vectensis.</title>
        <authorList>
            <person name="Fraune S."/>
        </authorList>
    </citation>
    <scope>NUCLEOTIDE SEQUENCE</scope>
    <source>
        <strain evidence="4">G21630-S1</strain>
    </source>
</reference>